<keyword evidence="5" id="KW-1185">Reference proteome</keyword>
<keyword evidence="1" id="KW-0560">Oxidoreductase</keyword>
<dbReference type="InterPro" id="IPR008354">
    <property type="entry name" value="Glc-Fru_OxRdtase_bac"/>
</dbReference>
<dbReference type="InterPro" id="IPR055170">
    <property type="entry name" value="GFO_IDH_MocA-like_dom"/>
</dbReference>
<accession>A0ABS8U4H7</accession>
<dbReference type="InterPro" id="IPR050463">
    <property type="entry name" value="Gfo/Idh/MocA_oxidrdct_glycsds"/>
</dbReference>
<dbReference type="InterPro" id="IPR006311">
    <property type="entry name" value="TAT_signal"/>
</dbReference>
<organism evidence="4 5">
    <name type="scientific">Mucilaginibacter roseus</name>
    <dbReference type="NCBI Taxonomy" id="1528868"/>
    <lineage>
        <taxon>Bacteria</taxon>
        <taxon>Pseudomonadati</taxon>
        <taxon>Bacteroidota</taxon>
        <taxon>Sphingobacteriia</taxon>
        <taxon>Sphingobacteriales</taxon>
        <taxon>Sphingobacteriaceae</taxon>
        <taxon>Mucilaginibacter</taxon>
    </lineage>
</organism>
<dbReference type="PANTHER" id="PTHR43818">
    <property type="entry name" value="BCDNA.GH03377"/>
    <property type="match status" value="1"/>
</dbReference>
<dbReference type="PRINTS" id="PR01775">
    <property type="entry name" value="GLFROXRDTASE"/>
</dbReference>
<dbReference type="SUPFAM" id="SSF51735">
    <property type="entry name" value="NAD(P)-binding Rossmann-fold domains"/>
    <property type="match status" value="1"/>
</dbReference>
<feature type="domain" description="GFO/IDH/MocA-like oxidoreductase" evidence="3">
    <location>
        <begin position="176"/>
        <end position="281"/>
    </location>
</feature>
<dbReference type="SUPFAM" id="SSF55347">
    <property type="entry name" value="Glyceraldehyde-3-phosphate dehydrogenase-like, C-terminal domain"/>
    <property type="match status" value="1"/>
</dbReference>
<dbReference type="EMBL" id="JAJPWV010000005">
    <property type="protein sequence ID" value="MCD8742009.1"/>
    <property type="molecule type" value="Genomic_DNA"/>
</dbReference>
<reference evidence="4 5" key="1">
    <citation type="submission" date="2021-12" db="EMBL/GenBank/DDBJ databases">
        <title>Mucilaginibacter roseus genome.</title>
        <authorList>
            <person name="Ferreira J.R."/>
            <person name="Newman J.D."/>
        </authorList>
    </citation>
    <scope>NUCLEOTIDE SEQUENCE [LARGE SCALE GENOMIC DNA]</scope>
    <source>
        <strain evidence="4 5">LMG 28454</strain>
    </source>
</reference>
<comment type="caution">
    <text evidence="4">The sequence shown here is derived from an EMBL/GenBank/DDBJ whole genome shotgun (WGS) entry which is preliminary data.</text>
</comment>
<dbReference type="Proteomes" id="UP001199919">
    <property type="component" value="Unassembled WGS sequence"/>
</dbReference>
<gene>
    <name evidence="4" type="ORF">LT679_15450</name>
</gene>
<evidence type="ECO:0000313" key="4">
    <source>
        <dbReference type="EMBL" id="MCD8742009.1"/>
    </source>
</evidence>
<dbReference type="Gene3D" id="3.40.50.720">
    <property type="entry name" value="NAD(P)-binding Rossmann-like Domain"/>
    <property type="match status" value="1"/>
</dbReference>
<evidence type="ECO:0000256" key="1">
    <source>
        <dbReference type="ARBA" id="ARBA00023002"/>
    </source>
</evidence>
<protein>
    <submittedName>
        <fullName evidence="4">Gfo/Idh/MocA family oxidoreductase</fullName>
    </submittedName>
</protein>
<dbReference type="Pfam" id="PF01408">
    <property type="entry name" value="GFO_IDH_MocA"/>
    <property type="match status" value="1"/>
</dbReference>
<dbReference type="InterPro" id="IPR000683">
    <property type="entry name" value="Gfo/Idh/MocA-like_OxRdtase_N"/>
</dbReference>
<dbReference type="NCBIfam" id="TIGR01409">
    <property type="entry name" value="TAT_signal_seq"/>
    <property type="match status" value="1"/>
</dbReference>
<evidence type="ECO:0000313" key="5">
    <source>
        <dbReference type="Proteomes" id="UP001199919"/>
    </source>
</evidence>
<dbReference type="Pfam" id="PF22725">
    <property type="entry name" value="GFO_IDH_MocA_C3"/>
    <property type="match status" value="1"/>
</dbReference>
<dbReference type="PROSITE" id="PS51318">
    <property type="entry name" value="TAT"/>
    <property type="match status" value="1"/>
</dbReference>
<evidence type="ECO:0000259" key="2">
    <source>
        <dbReference type="Pfam" id="PF01408"/>
    </source>
</evidence>
<sequence length="366" mass="40400">MQNFDDFSRRNFLKTLSIGAGALVLSPTLQAFRPQGKKLGIALVGLGGYSGGQLAPALLQTKHCYLAGIVTGTPSKADEWSKKYSIPDKNIYNYSNFDEIAKNPDIDIVYVVLPVSMHKEFTIRAAKAGKHVICEKPMALNAADCSEMIAACKKANRMLSIGYRLHFEPHNMEMMRLGQKKVYGKVTAIDTGNGFVYRGDPNAWRLKKALAGGGALMDMGVYSIQGTRYTLGQEPLFVTATEQKTNNELFKEVDETIMWQFEFPGGLKTTGKSSYNNNWGYLNATAEKGKFSLEPAFGYGGIKGATHEGIMNFPQINQQAAQMDDFALCVLNKKQTRVPGEEGLKDMKVIDAIYRSITSGKREKIV</sequence>
<name>A0ABS8U4H7_9SPHI</name>
<dbReference type="InterPro" id="IPR019546">
    <property type="entry name" value="TAT_signal_bac_arc"/>
</dbReference>
<feature type="domain" description="Gfo/Idh/MocA-like oxidoreductase N-terminal" evidence="2">
    <location>
        <begin position="40"/>
        <end position="163"/>
    </location>
</feature>
<dbReference type="RefSeq" id="WP_232178511.1">
    <property type="nucleotide sequence ID" value="NZ_JAJPWV010000005.1"/>
</dbReference>
<proteinExistence type="predicted"/>
<dbReference type="PANTHER" id="PTHR43818:SF11">
    <property type="entry name" value="BCDNA.GH03377"/>
    <property type="match status" value="1"/>
</dbReference>
<dbReference type="Gene3D" id="3.30.360.10">
    <property type="entry name" value="Dihydrodipicolinate Reductase, domain 2"/>
    <property type="match status" value="1"/>
</dbReference>
<dbReference type="InterPro" id="IPR036291">
    <property type="entry name" value="NAD(P)-bd_dom_sf"/>
</dbReference>
<evidence type="ECO:0000259" key="3">
    <source>
        <dbReference type="Pfam" id="PF22725"/>
    </source>
</evidence>